<dbReference type="InterPro" id="IPR000086">
    <property type="entry name" value="NUDIX_hydrolase_dom"/>
</dbReference>
<dbReference type="Gene3D" id="3.40.50.1240">
    <property type="entry name" value="Phosphoglycerate mutase-like"/>
    <property type="match status" value="1"/>
</dbReference>
<evidence type="ECO:0000313" key="4">
    <source>
        <dbReference type="Proteomes" id="UP000824037"/>
    </source>
</evidence>
<dbReference type="SUPFAM" id="SSF55811">
    <property type="entry name" value="Nudix"/>
    <property type="match status" value="1"/>
</dbReference>
<dbReference type="Proteomes" id="UP000824037">
    <property type="component" value="Unassembled WGS sequence"/>
</dbReference>
<reference evidence="3" key="1">
    <citation type="journal article" date="2021" name="PeerJ">
        <title>Extensive microbial diversity within the chicken gut microbiome revealed by metagenomics and culture.</title>
        <authorList>
            <person name="Gilroy R."/>
            <person name="Ravi A."/>
            <person name="Getino M."/>
            <person name="Pursley I."/>
            <person name="Horton D.L."/>
            <person name="Alikhan N.F."/>
            <person name="Baker D."/>
            <person name="Gharbi K."/>
            <person name="Hall N."/>
            <person name="Watson M."/>
            <person name="Adriaenssens E.M."/>
            <person name="Foster-Nyarko E."/>
            <person name="Jarju S."/>
            <person name="Secka A."/>
            <person name="Antonio M."/>
            <person name="Oren A."/>
            <person name="Chaudhuri R.R."/>
            <person name="La Ragione R."/>
            <person name="Hildebrand F."/>
            <person name="Pallen M.J."/>
        </authorList>
    </citation>
    <scope>NUCLEOTIDE SEQUENCE</scope>
    <source>
        <strain evidence="3">ChiGjej4B4-7305</strain>
    </source>
</reference>
<dbReference type="Gene3D" id="3.90.79.10">
    <property type="entry name" value="Nucleoside Triphosphate Pyrophosphohydrolase"/>
    <property type="match status" value="1"/>
</dbReference>
<keyword evidence="1 3" id="KW-0378">Hydrolase</keyword>
<gene>
    <name evidence="3" type="ORF">H9815_20305</name>
</gene>
<dbReference type="GO" id="GO:0006754">
    <property type="term" value="P:ATP biosynthetic process"/>
    <property type="evidence" value="ECO:0007669"/>
    <property type="project" value="TreeGrafter"/>
</dbReference>
<organism evidence="3 4">
    <name type="scientific">Candidatus Ruania gallistercoris</name>
    <dbReference type="NCBI Taxonomy" id="2838746"/>
    <lineage>
        <taxon>Bacteria</taxon>
        <taxon>Bacillati</taxon>
        <taxon>Actinomycetota</taxon>
        <taxon>Actinomycetes</taxon>
        <taxon>Micrococcales</taxon>
        <taxon>Ruaniaceae</taxon>
        <taxon>Ruania</taxon>
    </lineage>
</organism>
<dbReference type="AlphaFoldDB" id="A0A9D2EJ82"/>
<protein>
    <submittedName>
        <fullName evidence="3">NUDIX hydrolase</fullName>
    </submittedName>
</protein>
<name>A0A9D2EJ82_9MICO</name>
<evidence type="ECO:0000313" key="3">
    <source>
        <dbReference type="EMBL" id="HIZ38126.1"/>
    </source>
</evidence>
<dbReference type="PANTHER" id="PTHR21340">
    <property type="entry name" value="DIADENOSINE 5,5-P1,P4-TETRAPHOSPHATE PYROPHOSPHOHYDROLASE MUTT"/>
    <property type="match status" value="1"/>
</dbReference>
<dbReference type="CDD" id="cd03673">
    <property type="entry name" value="NUDIX_Ap6A_hydrolase"/>
    <property type="match status" value="1"/>
</dbReference>
<dbReference type="InterPro" id="IPR029033">
    <property type="entry name" value="His_PPase_superfam"/>
</dbReference>
<dbReference type="EMBL" id="DXBY01000346">
    <property type="protein sequence ID" value="HIZ38126.1"/>
    <property type="molecule type" value="Genomic_DNA"/>
</dbReference>
<evidence type="ECO:0000256" key="1">
    <source>
        <dbReference type="ARBA" id="ARBA00022801"/>
    </source>
</evidence>
<dbReference type="GO" id="GO:0006167">
    <property type="term" value="P:AMP biosynthetic process"/>
    <property type="evidence" value="ECO:0007669"/>
    <property type="project" value="TreeGrafter"/>
</dbReference>
<dbReference type="PANTHER" id="PTHR21340:SF0">
    <property type="entry name" value="BIS(5'-NUCLEOSYL)-TETRAPHOSPHATASE [ASYMMETRICAL]"/>
    <property type="match status" value="1"/>
</dbReference>
<sequence>MGKSRREVIAAGAVVWRVKGRKLEVLLIHRPRYDDWSWPKGKLDGPDETLPMCAVREVREETGVPVLLGVKLPTVRYKINGSTLKVCHYWAATPVDPDGPAAGALAARGKIKDCSKHEVDQVRWVEARKAAKLLTRSADKEPLGALMDLWEDDILRTWTLLVVRHGRAKKRSAWKDGESTRPLTPAGR</sequence>
<proteinExistence type="predicted"/>
<evidence type="ECO:0000259" key="2">
    <source>
        <dbReference type="PROSITE" id="PS51462"/>
    </source>
</evidence>
<dbReference type="InterPro" id="IPR015797">
    <property type="entry name" value="NUDIX_hydrolase-like_dom_sf"/>
</dbReference>
<accession>A0A9D2EJ82</accession>
<comment type="caution">
    <text evidence="3">The sequence shown here is derived from an EMBL/GenBank/DDBJ whole genome shotgun (WGS) entry which is preliminary data.</text>
</comment>
<dbReference type="InterPro" id="IPR051325">
    <property type="entry name" value="Nudix_hydrolase_domain"/>
</dbReference>
<feature type="non-terminal residue" evidence="3">
    <location>
        <position position="188"/>
    </location>
</feature>
<dbReference type="GO" id="GO:0004081">
    <property type="term" value="F:bis(5'-nucleosyl)-tetraphosphatase (asymmetrical) activity"/>
    <property type="evidence" value="ECO:0007669"/>
    <property type="project" value="TreeGrafter"/>
</dbReference>
<feature type="domain" description="Nudix hydrolase" evidence="2">
    <location>
        <begin position="6"/>
        <end position="148"/>
    </location>
</feature>
<reference evidence="3" key="2">
    <citation type="submission" date="2021-04" db="EMBL/GenBank/DDBJ databases">
        <authorList>
            <person name="Gilroy R."/>
        </authorList>
    </citation>
    <scope>NUCLEOTIDE SEQUENCE</scope>
    <source>
        <strain evidence="3">ChiGjej4B4-7305</strain>
    </source>
</reference>
<dbReference type="Pfam" id="PF00293">
    <property type="entry name" value="NUDIX"/>
    <property type="match status" value="1"/>
</dbReference>
<dbReference type="PROSITE" id="PS51462">
    <property type="entry name" value="NUDIX"/>
    <property type="match status" value="1"/>
</dbReference>